<reference evidence="9 10" key="1">
    <citation type="journal article" date="2023" name="IMA Fungus">
        <title>Comparative genomic study of the Penicillium genus elucidates a diverse pangenome and 15 lateral gene transfer events.</title>
        <authorList>
            <person name="Petersen C."/>
            <person name="Sorensen T."/>
            <person name="Nielsen M.R."/>
            <person name="Sondergaard T.E."/>
            <person name="Sorensen J.L."/>
            <person name="Fitzpatrick D.A."/>
            <person name="Frisvad J.C."/>
            <person name="Nielsen K.L."/>
        </authorList>
    </citation>
    <scope>NUCLEOTIDE SEQUENCE [LARGE SCALE GENOMIC DNA]</scope>
    <source>
        <strain evidence="9 10">IBT 35679</strain>
    </source>
</reference>
<evidence type="ECO:0000313" key="9">
    <source>
        <dbReference type="EMBL" id="KAJ5541144.1"/>
    </source>
</evidence>
<proteinExistence type="predicted"/>
<keyword evidence="4" id="KW-0677">Repeat</keyword>
<keyword evidence="5 7" id="KW-1133">Transmembrane helix</keyword>
<protein>
    <submittedName>
        <fullName evidence="9">P-loop containing nucleoside triphosphate hydrolase</fullName>
    </submittedName>
</protein>
<evidence type="ECO:0000256" key="5">
    <source>
        <dbReference type="ARBA" id="ARBA00022989"/>
    </source>
</evidence>
<keyword evidence="6 7" id="KW-0472">Membrane</keyword>
<dbReference type="InterPro" id="IPR039421">
    <property type="entry name" value="Type_1_exporter"/>
</dbReference>
<gene>
    <name evidence="9" type="ORF">N7494_006220</name>
</gene>
<dbReference type="GO" id="GO:0016787">
    <property type="term" value="F:hydrolase activity"/>
    <property type="evidence" value="ECO:0007669"/>
    <property type="project" value="UniProtKB-KW"/>
</dbReference>
<dbReference type="GO" id="GO:0090374">
    <property type="term" value="P:oligopeptide export from mitochondrion"/>
    <property type="evidence" value="ECO:0007669"/>
    <property type="project" value="TreeGrafter"/>
</dbReference>
<organism evidence="9 10">
    <name type="scientific">Penicillium frequentans</name>
    <dbReference type="NCBI Taxonomy" id="3151616"/>
    <lineage>
        <taxon>Eukaryota</taxon>
        <taxon>Fungi</taxon>
        <taxon>Dikarya</taxon>
        <taxon>Ascomycota</taxon>
        <taxon>Pezizomycotina</taxon>
        <taxon>Eurotiomycetes</taxon>
        <taxon>Eurotiomycetidae</taxon>
        <taxon>Eurotiales</taxon>
        <taxon>Aspergillaceae</taxon>
        <taxon>Penicillium</taxon>
    </lineage>
</organism>
<dbReference type="AlphaFoldDB" id="A0AAD6CWA2"/>
<name>A0AAD6CWA2_9EURO</name>
<evidence type="ECO:0000256" key="1">
    <source>
        <dbReference type="ARBA" id="ARBA00004141"/>
    </source>
</evidence>
<dbReference type="GO" id="GO:0015421">
    <property type="term" value="F:ABC-type oligopeptide transporter activity"/>
    <property type="evidence" value="ECO:0007669"/>
    <property type="project" value="TreeGrafter"/>
</dbReference>
<dbReference type="GO" id="GO:0005743">
    <property type="term" value="C:mitochondrial inner membrane"/>
    <property type="evidence" value="ECO:0007669"/>
    <property type="project" value="TreeGrafter"/>
</dbReference>
<dbReference type="InterPro" id="IPR011527">
    <property type="entry name" value="ABC1_TM_dom"/>
</dbReference>
<feature type="transmembrane region" description="Helical" evidence="7">
    <location>
        <begin position="95"/>
        <end position="117"/>
    </location>
</feature>
<accession>A0AAD6CWA2</accession>
<dbReference type="InterPro" id="IPR036640">
    <property type="entry name" value="ABC1_TM_sf"/>
</dbReference>
<dbReference type="GO" id="GO:0005524">
    <property type="term" value="F:ATP binding"/>
    <property type="evidence" value="ECO:0007669"/>
    <property type="project" value="InterPro"/>
</dbReference>
<evidence type="ECO:0000256" key="7">
    <source>
        <dbReference type="SAM" id="Phobius"/>
    </source>
</evidence>
<dbReference type="PROSITE" id="PS50929">
    <property type="entry name" value="ABC_TM1F"/>
    <property type="match status" value="1"/>
</dbReference>
<dbReference type="PANTHER" id="PTHR43394:SF11">
    <property type="entry name" value="ATP-BINDING CASSETTE TRANSPORTER"/>
    <property type="match status" value="1"/>
</dbReference>
<dbReference type="Proteomes" id="UP001220324">
    <property type="component" value="Unassembled WGS sequence"/>
</dbReference>
<dbReference type="SUPFAM" id="SSF90123">
    <property type="entry name" value="ABC transporter transmembrane region"/>
    <property type="match status" value="1"/>
</dbReference>
<comment type="subcellular location">
    <subcellularLocation>
        <location evidence="1">Membrane</location>
        <topology evidence="1">Multi-pass membrane protein</topology>
    </subcellularLocation>
</comment>
<evidence type="ECO:0000256" key="2">
    <source>
        <dbReference type="ARBA" id="ARBA00022448"/>
    </source>
</evidence>
<evidence type="ECO:0000256" key="3">
    <source>
        <dbReference type="ARBA" id="ARBA00022692"/>
    </source>
</evidence>
<dbReference type="PANTHER" id="PTHR43394">
    <property type="entry name" value="ATP-DEPENDENT PERMEASE MDL1, MITOCHONDRIAL"/>
    <property type="match status" value="1"/>
</dbReference>
<feature type="transmembrane region" description="Helical" evidence="7">
    <location>
        <begin position="41"/>
        <end position="65"/>
    </location>
</feature>
<feature type="domain" description="ABC transmembrane type-1" evidence="8">
    <location>
        <begin position="46"/>
        <end position="198"/>
    </location>
</feature>
<evidence type="ECO:0000313" key="10">
    <source>
        <dbReference type="Proteomes" id="UP001220324"/>
    </source>
</evidence>
<dbReference type="Gene3D" id="1.20.1560.10">
    <property type="entry name" value="ABC transporter type 1, transmembrane domain"/>
    <property type="match status" value="1"/>
</dbReference>
<keyword evidence="10" id="KW-1185">Reference proteome</keyword>
<comment type="caution">
    <text evidence="9">The sequence shown here is derived from an EMBL/GenBank/DDBJ whole genome shotgun (WGS) entry which is preliminary data.</text>
</comment>
<sequence>MEKDDHPLSPAVTRQLQRQIEIQDVKANIGTLLRYATTYDYVVLSILAVAAIAGGAALPVMSIAFGRLAGVLNDAYSGVLDQHDLNDKTVNTVLYLIYLAIGEFFTVALSTAGFMHFGERISCGIREQFVKACLRQNIGFYDTIQTGELTTRITADTNLLQDGISEKLGLAFAALATFVSALVSSAPTSRSSFLSSIA</sequence>
<dbReference type="Pfam" id="PF00664">
    <property type="entry name" value="ABC_membrane"/>
    <property type="match status" value="1"/>
</dbReference>
<keyword evidence="2" id="KW-0813">Transport</keyword>
<evidence type="ECO:0000259" key="8">
    <source>
        <dbReference type="PROSITE" id="PS50929"/>
    </source>
</evidence>
<keyword evidence="9" id="KW-0378">Hydrolase</keyword>
<dbReference type="EMBL" id="JAQIZZ010000005">
    <property type="protein sequence ID" value="KAJ5541144.1"/>
    <property type="molecule type" value="Genomic_DNA"/>
</dbReference>
<evidence type="ECO:0000256" key="6">
    <source>
        <dbReference type="ARBA" id="ARBA00023136"/>
    </source>
</evidence>
<evidence type="ECO:0000256" key="4">
    <source>
        <dbReference type="ARBA" id="ARBA00022737"/>
    </source>
</evidence>
<keyword evidence="3 7" id="KW-0812">Transmembrane</keyword>